<dbReference type="InterPro" id="IPR042121">
    <property type="entry name" value="MutL_C_regsub"/>
</dbReference>
<dbReference type="PANTHER" id="PTHR10073:SF52">
    <property type="entry name" value="MISMATCH REPAIR ENDONUCLEASE PMS2"/>
    <property type="match status" value="1"/>
</dbReference>
<dbReference type="AlphaFoldDB" id="A0A8J6B194"/>
<dbReference type="EMBL" id="JAHDYR010000003">
    <property type="protein sequence ID" value="KAG9397145.1"/>
    <property type="molecule type" value="Genomic_DNA"/>
</dbReference>
<evidence type="ECO:0000256" key="4">
    <source>
        <dbReference type="SAM" id="MobiDB-lite"/>
    </source>
</evidence>
<protein>
    <submittedName>
        <fullName evidence="7">DNA mismatch repair protein family PMS1 (MLH2)</fullName>
    </submittedName>
</protein>
<feature type="domain" description="MutL C-terminal dimerisation" evidence="5">
    <location>
        <begin position="587"/>
        <end position="736"/>
    </location>
</feature>
<dbReference type="SUPFAM" id="SSF118116">
    <property type="entry name" value="DNA mismatch repair protein MutL"/>
    <property type="match status" value="1"/>
</dbReference>
<dbReference type="CDD" id="cd00782">
    <property type="entry name" value="MutL_Trans"/>
    <property type="match status" value="1"/>
</dbReference>
<dbReference type="GO" id="GO:0016887">
    <property type="term" value="F:ATP hydrolysis activity"/>
    <property type="evidence" value="ECO:0007669"/>
    <property type="project" value="InterPro"/>
</dbReference>
<name>A0A8J6B194_9EUKA</name>
<feature type="compositionally biased region" description="Acidic residues" evidence="4">
    <location>
        <begin position="451"/>
        <end position="468"/>
    </location>
</feature>
<feature type="region of interest" description="Disordered" evidence="4">
    <location>
        <begin position="509"/>
        <end position="529"/>
    </location>
</feature>
<dbReference type="InterPro" id="IPR042120">
    <property type="entry name" value="MutL_C_dimsub"/>
</dbReference>
<evidence type="ECO:0000256" key="3">
    <source>
        <dbReference type="ARBA" id="ARBA00023204"/>
    </source>
</evidence>
<keyword evidence="3" id="KW-0234">DNA repair</keyword>
<dbReference type="GO" id="GO:0140664">
    <property type="term" value="F:ATP-dependent DNA damage sensor activity"/>
    <property type="evidence" value="ECO:0007669"/>
    <property type="project" value="InterPro"/>
</dbReference>
<accession>A0A8J6B194</accession>
<feature type="region of interest" description="Disordered" evidence="4">
    <location>
        <begin position="369"/>
        <end position="428"/>
    </location>
</feature>
<dbReference type="Gene3D" id="3.30.230.10">
    <property type="match status" value="1"/>
</dbReference>
<dbReference type="InterPro" id="IPR020568">
    <property type="entry name" value="Ribosomal_Su5_D2-typ_SF"/>
</dbReference>
<evidence type="ECO:0000256" key="1">
    <source>
        <dbReference type="ARBA" id="ARBA00006082"/>
    </source>
</evidence>
<evidence type="ECO:0000259" key="6">
    <source>
        <dbReference type="SMART" id="SM01340"/>
    </source>
</evidence>
<dbReference type="OrthoDB" id="10254304at2759"/>
<keyword evidence="2" id="KW-0227">DNA damage</keyword>
<dbReference type="InterPro" id="IPR013507">
    <property type="entry name" value="DNA_mismatch_S5_2-like"/>
</dbReference>
<dbReference type="SUPFAM" id="SSF55874">
    <property type="entry name" value="ATPase domain of HSP90 chaperone/DNA topoisomerase II/histidine kinase"/>
    <property type="match status" value="1"/>
</dbReference>
<sequence>MDLDAVLRNHSNDASASIKKGGNIQRLDRKVGQRVCASQVVVDLRSVCKELIENSLDASSTSIKVSFAGNGFESITVSDNGTGITPQFHELLCRRHTTSKIENADDIVHAASFGFRGEALHSLCSFADLVVTTSSTENGVGHRIVYDSDGVLVESTETARTRGTTVTVSNLFRPFPVRLRALQKRAGVEFNRAVLAIQEYALVAPSVAFSVSTMKNSRPTVVFATSLGSTLTQSVGRIFGGSLLKTLVPIDTGTVSGFISGASYGRNTADRQFISINNRPVDVPELSGALNNAFRAVSHYRFPCIFITVKVAPDAIDVNVTPDKRTVLLRDRQTVVGQVVAAAGAVWGVAGEAPVVGGKRARGEGAVVLGPGQESVEEEGEVGDVDESEDGESVEAEATNDNSSVAQQPIAHESSDSSDSEPDSPGSLVDFVEECEAAAEAEYQPNARESTDDDDLGDEGVQEREEIDPISLPVDPRPLTQPALIHAIPNTVDVGKRVARRPTNVVVRSTSNCDNADDDVSDSGCAGSEPSVVIDQASAEIGLDTEMDLHIDPNLIDLDLVVPDAIDHTTISEEIQFTRSDLDNLTVIGQFNNGFILCQTRIEGSTRRNIFIIDQHAAEEAYNYEQLMTRRSGRQALVQPRVVDGLSSGQIAIVQEHDELFRNAGFDYDVVIQDGREVMRLLAVPTVQGKPLGAEDIEEMIAKIPDALVSQAGPQKLHDFIAMRACKMSIKMGDELKEGQLRRVLGHMKAAQRPWFCPHGRPTIKCLGGFE</sequence>
<feature type="region of interest" description="Disordered" evidence="4">
    <location>
        <begin position="441"/>
        <end position="475"/>
    </location>
</feature>
<dbReference type="Pfam" id="PF08676">
    <property type="entry name" value="MutL_C"/>
    <property type="match status" value="1"/>
</dbReference>
<dbReference type="Gene3D" id="3.30.1370.100">
    <property type="entry name" value="MutL, C-terminal domain, regulatory subdomain"/>
    <property type="match status" value="1"/>
</dbReference>
<dbReference type="Proteomes" id="UP000717585">
    <property type="component" value="Unassembled WGS sequence"/>
</dbReference>
<dbReference type="PANTHER" id="PTHR10073">
    <property type="entry name" value="DNA MISMATCH REPAIR PROTEIN MLH, PMS, MUTL"/>
    <property type="match status" value="1"/>
</dbReference>
<dbReference type="SMART" id="SM00853">
    <property type="entry name" value="MutL_C"/>
    <property type="match status" value="1"/>
</dbReference>
<keyword evidence="8" id="KW-1185">Reference proteome</keyword>
<dbReference type="Pfam" id="PF13589">
    <property type="entry name" value="HATPase_c_3"/>
    <property type="match status" value="1"/>
</dbReference>
<comment type="similarity">
    <text evidence="1">Belongs to the DNA mismatch repair MutL/HexB family.</text>
</comment>
<dbReference type="SUPFAM" id="SSF54211">
    <property type="entry name" value="Ribosomal protein S5 domain 2-like"/>
    <property type="match status" value="1"/>
</dbReference>
<reference evidence="7" key="1">
    <citation type="submission" date="2021-05" db="EMBL/GenBank/DDBJ databases">
        <title>A free-living protist that lacks canonical eukaryotic 1 DNA replication and segregation systems.</title>
        <authorList>
            <person name="Salas-Leiva D.E."/>
            <person name="Tromer E.C."/>
            <person name="Curtis B.A."/>
            <person name="Jerlstrom-Hultqvist J."/>
            <person name="Kolisko M."/>
            <person name="Yi Z."/>
            <person name="Salas-Leiva J.S."/>
            <person name="Gallot-Lavallee L."/>
            <person name="Kops G.J.P.L."/>
            <person name="Archibald J.M."/>
            <person name="Simpson A.G.B."/>
            <person name="Roger A.J."/>
        </authorList>
    </citation>
    <scope>NUCLEOTIDE SEQUENCE</scope>
    <source>
        <strain evidence="7">BICM</strain>
    </source>
</reference>
<evidence type="ECO:0000256" key="2">
    <source>
        <dbReference type="ARBA" id="ARBA00022763"/>
    </source>
</evidence>
<dbReference type="InterPro" id="IPR002099">
    <property type="entry name" value="MutL/Mlh/PMS"/>
</dbReference>
<dbReference type="GO" id="GO:0006298">
    <property type="term" value="P:mismatch repair"/>
    <property type="evidence" value="ECO:0007669"/>
    <property type="project" value="InterPro"/>
</dbReference>
<dbReference type="InterPro" id="IPR038973">
    <property type="entry name" value="MutL/Mlh/Pms-like"/>
</dbReference>
<dbReference type="GO" id="GO:0005524">
    <property type="term" value="F:ATP binding"/>
    <property type="evidence" value="ECO:0007669"/>
    <property type="project" value="InterPro"/>
</dbReference>
<evidence type="ECO:0000259" key="5">
    <source>
        <dbReference type="SMART" id="SM00853"/>
    </source>
</evidence>
<dbReference type="SMART" id="SM01340">
    <property type="entry name" value="DNA_mis_repair"/>
    <property type="match status" value="1"/>
</dbReference>
<dbReference type="Pfam" id="PF01119">
    <property type="entry name" value="DNA_mis_repair"/>
    <property type="match status" value="1"/>
</dbReference>
<dbReference type="GO" id="GO:0032389">
    <property type="term" value="C:MutLalpha complex"/>
    <property type="evidence" value="ECO:0007669"/>
    <property type="project" value="TreeGrafter"/>
</dbReference>
<dbReference type="InterPro" id="IPR014790">
    <property type="entry name" value="MutL_C"/>
</dbReference>
<dbReference type="NCBIfam" id="TIGR00585">
    <property type="entry name" value="mutl"/>
    <property type="match status" value="1"/>
</dbReference>
<dbReference type="InterPro" id="IPR037198">
    <property type="entry name" value="MutL_C_sf"/>
</dbReference>
<feature type="domain" description="DNA mismatch repair protein S5" evidence="6">
    <location>
        <begin position="235"/>
        <end position="348"/>
    </location>
</feature>
<dbReference type="FunFam" id="3.30.565.10:FF:000003">
    <property type="entry name" value="DNA mismatch repair endonuclease MutL"/>
    <property type="match status" value="1"/>
</dbReference>
<dbReference type="Gene3D" id="3.30.565.10">
    <property type="entry name" value="Histidine kinase-like ATPase, C-terminal domain"/>
    <property type="match status" value="1"/>
</dbReference>
<dbReference type="InterPro" id="IPR014721">
    <property type="entry name" value="Ribsml_uS5_D2-typ_fold_subgr"/>
</dbReference>
<gene>
    <name evidence="7" type="ORF">J8273_1054</name>
</gene>
<proteinExistence type="inferred from homology"/>
<organism evidence="7 8">
    <name type="scientific">Carpediemonas membranifera</name>
    <dbReference type="NCBI Taxonomy" id="201153"/>
    <lineage>
        <taxon>Eukaryota</taxon>
        <taxon>Metamonada</taxon>
        <taxon>Carpediemonas-like organisms</taxon>
        <taxon>Carpediemonas</taxon>
    </lineage>
</organism>
<evidence type="ECO:0000313" key="7">
    <source>
        <dbReference type="EMBL" id="KAG9397145.1"/>
    </source>
</evidence>
<evidence type="ECO:0000313" key="8">
    <source>
        <dbReference type="Proteomes" id="UP000717585"/>
    </source>
</evidence>
<dbReference type="GO" id="GO:0030983">
    <property type="term" value="F:mismatched DNA binding"/>
    <property type="evidence" value="ECO:0007669"/>
    <property type="project" value="InterPro"/>
</dbReference>
<dbReference type="PROSITE" id="PS00058">
    <property type="entry name" value="DNA_MISMATCH_REPAIR_1"/>
    <property type="match status" value="1"/>
</dbReference>
<dbReference type="InterPro" id="IPR014762">
    <property type="entry name" value="DNA_mismatch_repair_CS"/>
</dbReference>
<comment type="caution">
    <text evidence="7">The sequence shown here is derived from an EMBL/GenBank/DDBJ whole genome shotgun (WGS) entry which is preliminary data.</text>
</comment>
<dbReference type="InterPro" id="IPR036890">
    <property type="entry name" value="HATPase_C_sf"/>
</dbReference>
<feature type="compositionally biased region" description="Acidic residues" evidence="4">
    <location>
        <begin position="375"/>
        <end position="395"/>
    </location>
</feature>
<dbReference type="CDD" id="cd16926">
    <property type="entry name" value="HATPase_MutL-MLH-PMS-like"/>
    <property type="match status" value="1"/>
</dbReference>
<dbReference type="Gene3D" id="3.30.1540.20">
    <property type="entry name" value="MutL, C-terminal domain, dimerisation subdomain"/>
    <property type="match status" value="1"/>
</dbReference>